<evidence type="ECO:0000313" key="1">
    <source>
        <dbReference type="EMBL" id="CAJ1003993.1"/>
    </source>
</evidence>
<dbReference type="KEGG" id="bayd:BSPP4475_16915"/>
<name>A0AA48M9Z7_9BACL</name>
<protein>
    <submittedName>
        <fullName evidence="1">YrzI family protein</fullName>
    </submittedName>
</protein>
<dbReference type="EMBL" id="OY569118">
    <property type="protein sequence ID" value="CAJ1003993.1"/>
    <property type="molecule type" value="Genomic_DNA"/>
</dbReference>
<sequence>MYIPMIFFAIIIERRVISTDEREARYRQQQAIKAWEEQRIYQASQFPEYCTRL</sequence>
<gene>
    <name evidence="1" type="primary">yrzI</name>
    <name evidence="1" type="ORF">BSPP4475_16915</name>
</gene>
<dbReference type="Proteomes" id="UP001189619">
    <property type="component" value="Chromosome"/>
</dbReference>
<reference evidence="1" key="1">
    <citation type="submission" date="2023-07" db="EMBL/GenBank/DDBJ databases">
        <authorList>
            <person name="Ivanov I."/>
            <person name="Teneva D."/>
            <person name="Stoikov I."/>
        </authorList>
    </citation>
    <scope>NUCLEOTIDE SEQUENCE</scope>
    <source>
        <strain evidence="1">4475</strain>
    </source>
</reference>
<dbReference type="AlphaFoldDB" id="A0AA48M9Z7"/>
<accession>A0AA48M9Z7</accession>
<dbReference type="RefSeq" id="WP_171565057.1">
    <property type="nucleotide sequence ID" value="NZ_JAUSVZ010000025.1"/>
</dbReference>
<organism evidence="1 2">
    <name type="scientific">Brevibacillus aydinogluensis</name>
    <dbReference type="NCBI Taxonomy" id="927786"/>
    <lineage>
        <taxon>Bacteria</taxon>
        <taxon>Bacillati</taxon>
        <taxon>Bacillota</taxon>
        <taxon>Bacilli</taxon>
        <taxon>Bacillales</taxon>
        <taxon>Paenibacillaceae</taxon>
        <taxon>Brevibacillus</taxon>
    </lineage>
</organism>
<proteinExistence type="predicted"/>
<keyword evidence="2" id="KW-1185">Reference proteome</keyword>
<evidence type="ECO:0000313" key="2">
    <source>
        <dbReference type="Proteomes" id="UP001189619"/>
    </source>
</evidence>